<keyword evidence="2" id="KW-1185">Reference proteome</keyword>
<gene>
    <name evidence="1" type="ORF">H6G72_04615</name>
</gene>
<accession>A0ABR8E9A7</accession>
<sequence length="249" mass="28481">MSSRHTTLCIVNTTGMDITQIDISEIDNNDWHGDSRPDHNFQGVSIKNNDSRCESEEINDYASYCPYRITLKFSNGTDLSFRNDQKDARTKINRSIYPDRRTAKYNLVAYQTSGGNTNAIYIRQKQEPDNSGWMGKLLEKKPDVRLNAITLPGSHDAGMYSTSNCTIGIEPAWTITQSCSIGDQLKIGSRYLDLRVYFDGFKNRYTGEHLSERIDYAEESSLKSLEKAAQDFLKEEKVKERLTEFLQNK</sequence>
<dbReference type="EMBL" id="JACJSK010000005">
    <property type="protein sequence ID" value="MBD2543145.1"/>
    <property type="molecule type" value="Genomic_DNA"/>
</dbReference>
<dbReference type="RefSeq" id="WP_190877369.1">
    <property type="nucleotide sequence ID" value="NZ_JACJSK010000005.1"/>
</dbReference>
<comment type="caution">
    <text evidence="1">The sequence shown here is derived from an EMBL/GenBank/DDBJ whole genome shotgun (WGS) entry which is preliminary data.</text>
</comment>
<name>A0ABR8E9A7_9CYAN</name>
<organism evidence="1 2">
    <name type="scientific">Planktothricoides raciborskii FACHB-1370</name>
    <dbReference type="NCBI Taxonomy" id="2949576"/>
    <lineage>
        <taxon>Bacteria</taxon>
        <taxon>Bacillati</taxon>
        <taxon>Cyanobacteriota</taxon>
        <taxon>Cyanophyceae</taxon>
        <taxon>Oscillatoriophycideae</taxon>
        <taxon>Oscillatoriales</taxon>
        <taxon>Oscillatoriaceae</taxon>
        <taxon>Planktothricoides</taxon>
    </lineage>
</organism>
<dbReference type="PANTHER" id="PTHR13593">
    <property type="match status" value="1"/>
</dbReference>
<dbReference type="InterPro" id="IPR017946">
    <property type="entry name" value="PLC-like_Pdiesterase_TIM-brl"/>
</dbReference>
<protein>
    <submittedName>
        <fullName evidence="1">Uncharacterized protein</fullName>
    </submittedName>
</protein>
<reference evidence="1 2" key="1">
    <citation type="journal article" date="2020" name="ISME J.">
        <title>Comparative genomics reveals insights into cyanobacterial evolution and habitat adaptation.</title>
        <authorList>
            <person name="Chen M.Y."/>
            <person name="Teng W.K."/>
            <person name="Zhao L."/>
            <person name="Hu C.X."/>
            <person name="Zhou Y.K."/>
            <person name="Han B.P."/>
            <person name="Song L.R."/>
            <person name="Shu W.S."/>
        </authorList>
    </citation>
    <scope>NUCLEOTIDE SEQUENCE [LARGE SCALE GENOMIC DNA]</scope>
    <source>
        <strain evidence="1 2">FACHB-1370</strain>
    </source>
</reference>
<dbReference type="SUPFAM" id="SSF51695">
    <property type="entry name" value="PLC-like phosphodiesterases"/>
    <property type="match status" value="1"/>
</dbReference>
<dbReference type="PANTHER" id="PTHR13593:SF113">
    <property type="entry name" value="SI:DKEY-266F7.9"/>
    <property type="match status" value="1"/>
</dbReference>
<dbReference type="InterPro" id="IPR051057">
    <property type="entry name" value="PI-PLC_domain"/>
</dbReference>
<dbReference type="Proteomes" id="UP000641954">
    <property type="component" value="Unassembled WGS sequence"/>
</dbReference>
<dbReference type="Gene3D" id="3.20.20.190">
    <property type="entry name" value="Phosphatidylinositol (PI) phosphodiesterase"/>
    <property type="match status" value="1"/>
</dbReference>
<evidence type="ECO:0000313" key="1">
    <source>
        <dbReference type="EMBL" id="MBD2543145.1"/>
    </source>
</evidence>
<evidence type="ECO:0000313" key="2">
    <source>
        <dbReference type="Proteomes" id="UP000641954"/>
    </source>
</evidence>
<proteinExistence type="predicted"/>